<dbReference type="SUPFAM" id="SSF57302">
    <property type="entry name" value="Snake toxin-like"/>
    <property type="match status" value="1"/>
</dbReference>
<sequence>MYVYCVAILFLTINSVCPLQCYLCIASTTSDCNEGNVTSMARQTCHNSSNPERPTETVCVGYAYSDGDQQIVTRGCGYIFQDVNICWYLNLTVPVVSCSDCKTDLCNVNRML</sequence>
<dbReference type="InterPro" id="IPR031424">
    <property type="entry name" value="QVR-like"/>
</dbReference>
<organism evidence="4">
    <name type="scientific">Photinus pyralis</name>
    <name type="common">Common eastern firefly</name>
    <name type="synonym">Lampyris pyralis</name>
    <dbReference type="NCBI Taxonomy" id="7054"/>
    <lineage>
        <taxon>Eukaryota</taxon>
        <taxon>Metazoa</taxon>
        <taxon>Ecdysozoa</taxon>
        <taxon>Arthropoda</taxon>
        <taxon>Hexapoda</taxon>
        <taxon>Insecta</taxon>
        <taxon>Pterygota</taxon>
        <taxon>Neoptera</taxon>
        <taxon>Endopterygota</taxon>
        <taxon>Coleoptera</taxon>
        <taxon>Polyphaga</taxon>
        <taxon>Elateriformia</taxon>
        <taxon>Elateroidea</taxon>
        <taxon>Lampyridae</taxon>
        <taxon>Lampyrinae</taxon>
        <taxon>Photinus</taxon>
    </lineage>
</organism>
<feature type="signal peptide" evidence="3">
    <location>
        <begin position="1"/>
        <end position="18"/>
    </location>
</feature>
<protein>
    <recommendedName>
        <fullName evidence="5">Protein quiver</fullName>
    </recommendedName>
</protein>
<proteinExistence type="predicted"/>
<reference evidence="4" key="1">
    <citation type="journal article" date="2016" name="Sci. Rep.">
        <title>Molecular characterization of firefly nuptial gifts: a multi-omics approach sheds light on postcopulatory sexual selection.</title>
        <authorList>
            <person name="Al-Wathiqui N."/>
            <person name="Fallon T.R."/>
            <person name="South A."/>
            <person name="Weng J.K."/>
            <person name="Lewis S.M."/>
        </authorList>
    </citation>
    <scope>NUCLEOTIDE SEQUENCE</scope>
</reference>
<dbReference type="GO" id="GO:0030431">
    <property type="term" value="P:sleep"/>
    <property type="evidence" value="ECO:0007669"/>
    <property type="project" value="InterPro"/>
</dbReference>
<accession>A0A1Y1LZ19</accession>
<evidence type="ECO:0000256" key="1">
    <source>
        <dbReference type="ARBA" id="ARBA00022729"/>
    </source>
</evidence>
<dbReference type="Pfam" id="PF17064">
    <property type="entry name" value="QVR"/>
    <property type="match status" value="1"/>
</dbReference>
<dbReference type="GO" id="GO:0032222">
    <property type="term" value="P:regulation of synaptic transmission, cholinergic"/>
    <property type="evidence" value="ECO:0007669"/>
    <property type="project" value="InterPro"/>
</dbReference>
<evidence type="ECO:0000313" key="4">
    <source>
        <dbReference type="EMBL" id="JAV77650.1"/>
    </source>
</evidence>
<name>A0A1Y1LZ19_PHOPY</name>
<dbReference type="InterPro" id="IPR045860">
    <property type="entry name" value="Snake_toxin-like_sf"/>
</dbReference>
<feature type="chain" id="PRO_5013027999" description="Protein quiver" evidence="3">
    <location>
        <begin position="19"/>
        <end position="112"/>
    </location>
</feature>
<dbReference type="AlphaFoldDB" id="A0A1Y1LZ19"/>
<keyword evidence="1 3" id="KW-0732">Signal</keyword>
<evidence type="ECO:0008006" key="5">
    <source>
        <dbReference type="Google" id="ProtNLM"/>
    </source>
</evidence>
<dbReference type="EMBL" id="GEZM01045862">
    <property type="protein sequence ID" value="JAV77650.1"/>
    <property type="molecule type" value="Transcribed_RNA"/>
</dbReference>
<evidence type="ECO:0000256" key="3">
    <source>
        <dbReference type="SAM" id="SignalP"/>
    </source>
</evidence>
<evidence type="ECO:0000256" key="2">
    <source>
        <dbReference type="ARBA" id="ARBA00023180"/>
    </source>
</evidence>
<keyword evidence="2" id="KW-0325">Glycoprotein</keyword>